<reference evidence="2 3" key="2">
    <citation type="journal article" date="2008" name="Science">
        <title>Environmental genomics reveals a single-species ecosystem deep within Earth.</title>
        <authorList>
            <person name="Chivian D."/>
            <person name="Brodie E.L."/>
            <person name="Alm E.J."/>
            <person name="Culley D.E."/>
            <person name="Dehal P.S."/>
            <person name="Desantis T.Z."/>
            <person name="Gihring T.M."/>
            <person name="Lapidus A."/>
            <person name="Lin L.H."/>
            <person name="Lowry S.R."/>
            <person name="Moser D.P."/>
            <person name="Richardson P.M."/>
            <person name="Southam G."/>
            <person name="Wanger G."/>
            <person name="Pratt L.M."/>
            <person name="Andersen G.L."/>
            <person name="Hazen T.C."/>
            <person name="Brockman F.J."/>
            <person name="Arkin A.P."/>
            <person name="Onstott T.C."/>
        </authorList>
    </citation>
    <scope>NUCLEOTIDE SEQUENCE [LARGE SCALE GENOMIC DNA]</scope>
    <source>
        <strain evidence="2 3">MP104C</strain>
    </source>
</reference>
<dbReference type="OrthoDB" id="1796762at2"/>
<gene>
    <name evidence="2" type="ordered locus">Daud_1484</name>
</gene>
<keyword evidence="1" id="KW-0472">Membrane</keyword>
<feature type="transmembrane region" description="Helical" evidence="1">
    <location>
        <begin position="89"/>
        <end position="109"/>
    </location>
</feature>
<name>B1I4S9_DESAP</name>
<feature type="transmembrane region" description="Helical" evidence="1">
    <location>
        <begin position="7"/>
        <end position="29"/>
    </location>
</feature>
<feature type="transmembrane region" description="Helical" evidence="1">
    <location>
        <begin position="55"/>
        <end position="77"/>
    </location>
</feature>
<keyword evidence="1" id="KW-0812">Transmembrane</keyword>
<evidence type="ECO:0000313" key="3">
    <source>
        <dbReference type="Proteomes" id="UP000008544"/>
    </source>
</evidence>
<sequence>MNDRLTIGFFAGLTGGVLMNLINLASYYLGIAELRYLDWAAIVIYGTRPVNLAEAVFALVSQIVFVGMLGVVFAYLITVITSTNILLRGWLFGIVIWFSLYGITLLFHVKETIPVCLDTALTDFVGASVYGLILALTLGWLGERVRL</sequence>
<dbReference type="RefSeq" id="WP_012302575.1">
    <property type="nucleotide sequence ID" value="NC_010424.1"/>
</dbReference>
<keyword evidence="3" id="KW-1185">Reference proteome</keyword>
<dbReference type="EMBL" id="CP000860">
    <property type="protein sequence ID" value="ACA59990.1"/>
    <property type="molecule type" value="Genomic_DNA"/>
</dbReference>
<reference evidence="3" key="1">
    <citation type="submission" date="2007-10" db="EMBL/GenBank/DDBJ databases">
        <title>Complete sequence of chromosome of Desulforudis audaxviator MP104C.</title>
        <authorList>
            <person name="Copeland A."/>
            <person name="Lucas S."/>
            <person name="Lapidus A."/>
            <person name="Barry K."/>
            <person name="Glavina del Rio T."/>
            <person name="Dalin E."/>
            <person name="Tice H."/>
            <person name="Bruce D."/>
            <person name="Pitluck S."/>
            <person name="Lowry S.R."/>
            <person name="Larimer F."/>
            <person name="Land M.L."/>
            <person name="Hauser L."/>
            <person name="Kyrpides N."/>
            <person name="Ivanova N.N."/>
            <person name="Richardson P."/>
        </authorList>
    </citation>
    <scope>NUCLEOTIDE SEQUENCE [LARGE SCALE GENOMIC DNA]</scope>
    <source>
        <strain evidence="3">MP104C</strain>
    </source>
</reference>
<dbReference type="HOGENOM" id="CLU_112818_0_0_9"/>
<evidence type="ECO:0000313" key="2">
    <source>
        <dbReference type="EMBL" id="ACA59990.1"/>
    </source>
</evidence>
<evidence type="ECO:0000256" key="1">
    <source>
        <dbReference type="SAM" id="Phobius"/>
    </source>
</evidence>
<protein>
    <submittedName>
        <fullName evidence="2">Uncharacterized protein</fullName>
    </submittedName>
</protein>
<dbReference type="KEGG" id="dau:Daud_1484"/>
<accession>B1I4S9</accession>
<proteinExistence type="predicted"/>
<organism evidence="2 3">
    <name type="scientific">Desulforudis audaxviator (strain MP104C)</name>
    <dbReference type="NCBI Taxonomy" id="477974"/>
    <lineage>
        <taxon>Bacteria</taxon>
        <taxon>Bacillati</taxon>
        <taxon>Bacillota</taxon>
        <taxon>Clostridia</taxon>
        <taxon>Thermoanaerobacterales</taxon>
        <taxon>Candidatus Desulforudaceae</taxon>
        <taxon>Candidatus Desulforudis</taxon>
    </lineage>
</organism>
<keyword evidence="1" id="KW-1133">Transmembrane helix</keyword>
<dbReference type="Proteomes" id="UP000008544">
    <property type="component" value="Chromosome"/>
</dbReference>
<dbReference type="AlphaFoldDB" id="B1I4S9"/>
<feature type="transmembrane region" description="Helical" evidence="1">
    <location>
        <begin position="121"/>
        <end position="141"/>
    </location>
</feature>
<dbReference type="eggNOG" id="ENOG5032RT4">
    <property type="taxonomic scope" value="Bacteria"/>
</dbReference>